<dbReference type="InterPro" id="IPR005025">
    <property type="entry name" value="FMN_Rdtase-like_dom"/>
</dbReference>
<dbReference type="OrthoDB" id="9800167at2"/>
<dbReference type="InterPro" id="IPR017941">
    <property type="entry name" value="Rieske_2Fe-2S"/>
</dbReference>
<evidence type="ECO:0000256" key="4">
    <source>
        <dbReference type="ARBA" id="ARBA00023014"/>
    </source>
</evidence>
<reference evidence="7" key="1">
    <citation type="submission" date="2018-04" db="EMBL/GenBank/DDBJ databases">
        <authorList>
            <person name="Lucker S."/>
            <person name="Sakoula D."/>
        </authorList>
    </citation>
    <scope>NUCLEOTIDE SEQUENCE [LARGE SCALE GENOMIC DNA]</scope>
</reference>
<keyword evidence="6" id="KW-0560">Oxidoreductase</keyword>
<keyword evidence="2" id="KW-0479">Metal-binding</keyword>
<feature type="domain" description="Rieske" evidence="5">
    <location>
        <begin position="6"/>
        <end position="102"/>
    </location>
</feature>
<dbReference type="PROSITE" id="PS51296">
    <property type="entry name" value="RIESKE"/>
    <property type="match status" value="1"/>
</dbReference>
<dbReference type="InParanoid" id="A0A330L6F4"/>
<dbReference type="Gene3D" id="2.102.10.10">
    <property type="entry name" value="Rieske [2Fe-2S] iron-sulphur domain"/>
    <property type="match status" value="1"/>
</dbReference>
<keyword evidence="4" id="KW-0411">Iron-sulfur</keyword>
<accession>A0A330L6F4</accession>
<dbReference type="Proteomes" id="UP000248168">
    <property type="component" value="Unassembled WGS sequence"/>
</dbReference>
<dbReference type="Pfam" id="PF03358">
    <property type="entry name" value="FMN_red"/>
    <property type="match status" value="1"/>
</dbReference>
<keyword evidence="1" id="KW-0001">2Fe-2S</keyword>
<evidence type="ECO:0000256" key="2">
    <source>
        <dbReference type="ARBA" id="ARBA00022723"/>
    </source>
</evidence>
<organism evidence="6 7">
    <name type="scientific">Nitrospira lenta</name>
    <dbReference type="NCBI Taxonomy" id="1436998"/>
    <lineage>
        <taxon>Bacteria</taxon>
        <taxon>Pseudomonadati</taxon>
        <taxon>Nitrospirota</taxon>
        <taxon>Nitrospiria</taxon>
        <taxon>Nitrospirales</taxon>
        <taxon>Nitrospiraceae</taxon>
        <taxon>Nitrospira</taxon>
    </lineage>
</organism>
<protein>
    <submittedName>
        <fullName evidence="6">Putative Dioxygenase, ferredoxin subunit, and Flavodoxin (Modular protein)</fullName>
    </submittedName>
</protein>
<dbReference type="PANTHER" id="PTHR21496">
    <property type="entry name" value="FERREDOXIN-RELATED"/>
    <property type="match status" value="1"/>
</dbReference>
<evidence type="ECO:0000313" key="7">
    <source>
        <dbReference type="Proteomes" id="UP000248168"/>
    </source>
</evidence>
<dbReference type="AlphaFoldDB" id="A0A330L6F4"/>
<dbReference type="GO" id="GO:0051537">
    <property type="term" value="F:2 iron, 2 sulfur cluster binding"/>
    <property type="evidence" value="ECO:0007669"/>
    <property type="project" value="UniProtKB-KW"/>
</dbReference>
<evidence type="ECO:0000256" key="1">
    <source>
        <dbReference type="ARBA" id="ARBA00022714"/>
    </source>
</evidence>
<name>A0A330L6F4_9BACT</name>
<dbReference type="InterPro" id="IPR029039">
    <property type="entry name" value="Flavoprotein-like_sf"/>
</dbReference>
<keyword evidence="7" id="KW-1185">Reference proteome</keyword>
<gene>
    <name evidence="6" type="ORF">NITLEN_20155</name>
</gene>
<dbReference type="GO" id="GO:0046872">
    <property type="term" value="F:metal ion binding"/>
    <property type="evidence" value="ECO:0007669"/>
    <property type="project" value="UniProtKB-KW"/>
</dbReference>
<dbReference type="Pfam" id="PF00355">
    <property type="entry name" value="Rieske"/>
    <property type="match status" value="1"/>
</dbReference>
<evidence type="ECO:0000256" key="3">
    <source>
        <dbReference type="ARBA" id="ARBA00023004"/>
    </source>
</evidence>
<evidence type="ECO:0000313" key="6">
    <source>
        <dbReference type="EMBL" id="SPP64515.1"/>
    </source>
</evidence>
<evidence type="ECO:0000259" key="5">
    <source>
        <dbReference type="PROSITE" id="PS51296"/>
    </source>
</evidence>
<dbReference type="Gene3D" id="3.40.50.360">
    <property type="match status" value="1"/>
</dbReference>
<dbReference type="SUPFAM" id="SSF52218">
    <property type="entry name" value="Flavoproteins"/>
    <property type="match status" value="1"/>
</dbReference>
<dbReference type="RefSeq" id="WP_121988901.1">
    <property type="nucleotide sequence ID" value="NZ_OUNR01000012.1"/>
</dbReference>
<dbReference type="PANTHER" id="PTHR21496:SF23">
    <property type="entry name" value="3-PHENYLPROPIONATE_CINNAMIC ACID DIOXYGENASE FERREDOXIN SUBUNIT"/>
    <property type="match status" value="1"/>
</dbReference>
<sequence length="368" mass="41039">MPDEQWTDIGRVEELKLRPVQTVMCGTTPIALTYKNGSFAAISDACNHVGGPLGQGTLDGEFIVCPWHYWKFHRQTGQGEPGYEEDQVPAYVTKVENGRLYIDLSSATKRKKQKQQPHPLARPVVRQPGPVRVLGISTTAMTLGHPRYSTSDAMLDVALEHATAALQLETQCIKLRELSFRACEGFYSKSAYACTWPCSITQMDPTDQLDRVYEAIVHWADVILISTPIRWGNASSLYYKMVERMNCIQNQETIANKHLLKNKVAAFIIMGGQDNVQGVAGQLMTFFAEVGCQFPQFPFVAHSRGWSAEDMERNVSEVQHSRELREGVQALVARASDMAKLMVGGQFPDHPLARGGRKAHQLDSESAR</sequence>
<proteinExistence type="predicted"/>
<keyword evidence="6" id="KW-0223">Dioxygenase</keyword>
<dbReference type="SUPFAM" id="SSF50022">
    <property type="entry name" value="ISP domain"/>
    <property type="match status" value="1"/>
</dbReference>
<dbReference type="InterPro" id="IPR036922">
    <property type="entry name" value="Rieske_2Fe-2S_sf"/>
</dbReference>
<dbReference type="EMBL" id="OUNR01000012">
    <property type="protein sequence ID" value="SPP64515.1"/>
    <property type="molecule type" value="Genomic_DNA"/>
</dbReference>
<keyword evidence="3" id="KW-0408">Iron</keyword>
<dbReference type="GO" id="GO:0051213">
    <property type="term" value="F:dioxygenase activity"/>
    <property type="evidence" value="ECO:0007669"/>
    <property type="project" value="UniProtKB-KW"/>
</dbReference>